<dbReference type="PANTHER" id="PTHR36512">
    <property type="entry name" value="D-AMINOPEPTIDASE"/>
    <property type="match status" value="1"/>
</dbReference>
<dbReference type="InterPro" id="IPR005321">
    <property type="entry name" value="Peptidase_S58_DmpA"/>
</dbReference>
<evidence type="ECO:0000313" key="2">
    <source>
        <dbReference type="EMBL" id="UUL82318.1"/>
    </source>
</evidence>
<organism evidence="2 3">
    <name type="scientific">Sphingomonas qomolangmaensis</name>
    <dbReference type="NCBI Taxonomy" id="2918765"/>
    <lineage>
        <taxon>Bacteria</taxon>
        <taxon>Pseudomonadati</taxon>
        <taxon>Pseudomonadota</taxon>
        <taxon>Alphaproteobacteria</taxon>
        <taxon>Sphingomonadales</taxon>
        <taxon>Sphingomonadaceae</taxon>
        <taxon>Sphingomonas</taxon>
    </lineage>
</organism>
<accession>A0ABY5L5U0</accession>
<comment type="similarity">
    <text evidence="1">Belongs to the peptidase S58 family.</text>
</comment>
<gene>
    <name evidence="2" type="ORF">NMP03_14210</name>
</gene>
<dbReference type="Gene3D" id="3.60.70.12">
    <property type="entry name" value="L-amino peptidase D-ALA esterase/amidase"/>
    <property type="match status" value="1"/>
</dbReference>
<dbReference type="CDD" id="cd02253">
    <property type="entry name" value="DmpA"/>
    <property type="match status" value="1"/>
</dbReference>
<proteinExistence type="inferred from homology"/>
<dbReference type="Pfam" id="PF03576">
    <property type="entry name" value="Peptidase_S58"/>
    <property type="match status" value="1"/>
</dbReference>
<sequence length="345" mass="35823">MHNAITDVPGVTVGHCTLIEGSAVRTGITAIRPRGADMMPTFAGQFALNGNGELTGAAWIAESGLLDGPVLLTNTHSVGAVRDGYVRWLVDNRREPATNANRSGGFWALPVVGETFDGILNDINGFHVTHAHVAECLATCAPGAVREGSVGAGTGTISFGFKAGIGTASRIVRAPRRFSLGVLVQANCGRIEQLTICGVPVGRAFARASANGARPVAELGSIMIVVATDAPLLPHQLNRVARRAAMGLARTGSTAGNGSGDLIVAFSTAPVGSPHDIGREILPVAMLQNEWMSPLFDATVEATEEAILNALFAADAMTGRDGTRIDALPLDKVRSVLAQHRAIEA</sequence>
<dbReference type="SUPFAM" id="SSF56266">
    <property type="entry name" value="DmpA/ArgJ-like"/>
    <property type="match status" value="1"/>
</dbReference>
<protein>
    <submittedName>
        <fullName evidence="2">P1 family peptidase</fullName>
    </submittedName>
</protein>
<keyword evidence="3" id="KW-1185">Reference proteome</keyword>
<evidence type="ECO:0000256" key="1">
    <source>
        <dbReference type="ARBA" id="ARBA00007068"/>
    </source>
</evidence>
<name>A0ABY5L5U0_9SPHN</name>
<dbReference type="RefSeq" id="WP_256506130.1">
    <property type="nucleotide sequence ID" value="NZ_CP101740.1"/>
</dbReference>
<evidence type="ECO:0000313" key="3">
    <source>
        <dbReference type="Proteomes" id="UP001058533"/>
    </source>
</evidence>
<dbReference type="Proteomes" id="UP001058533">
    <property type="component" value="Chromosome"/>
</dbReference>
<reference evidence="2" key="1">
    <citation type="submission" date="2022-07" db="EMBL/GenBank/DDBJ databases">
        <title>Sphingomonas sp. nov., a novel bacterium isolated from the north slope of the Mount Everest.</title>
        <authorList>
            <person name="Cui X."/>
            <person name="Liu Y."/>
        </authorList>
    </citation>
    <scope>NUCLEOTIDE SEQUENCE</scope>
    <source>
        <strain evidence="2">S5-59</strain>
    </source>
</reference>
<dbReference type="EMBL" id="CP101740">
    <property type="protein sequence ID" value="UUL82318.1"/>
    <property type="molecule type" value="Genomic_DNA"/>
</dbReference>
<dbReference type="InterPro" id="IPR016117">
    <property type="entry name" value="ArgJ-like_dom_sf"/>
</dbReference>
<dbReference type="PANTHER" id="PTHR36512:SF3">
    <property type="entry name" value="BLR5678 PROTEIN"/>
    <property type="match status" value="1"/>
</dbReference>